<dbReference type="Proteomes" id="UP000319148">
    <property type="component" value="Unassembled WGS sequence"/>
</dbReference>
<gene>
    <name evidence="1" type="ORF">FIV46_12615</name>
</gene>
<dbReference type="OrthoDB" id="5731567at2"/>
<organism evidence="1 2">
    <name type="scientific">Emcibacter nanhaiensis</name>
    <dbReference type="NCBI Taxonomy" id="1505037"/>
    <lineage>
        <taxon>Bacteria</taxon>
        <taxon>Pseudomonadati</taxon>
        <taxon>Pseudomonadota</taxon>
        <taxon>Alphaproteobacteria</taxon>
        <taxon>Emcibacterales</taxon>
        <taxon>Emcibacteraceae</taxon>
        <taxon>Emcibacter</taxon>
    </lineage>
</organism>
<name>A0A501PGH0_9PROT</name>
<dbReference type="Pfam" id="PF13618">
    <property type="entry name" value="Gluconate_2-dh3"/>
    <property type="match status" value="1"/>
</dbReference>
<dbReference type="RefSeq" id="WP_139941290.1">
    <property type="nucleotide sequence ID" value="NZ_JBHSYP010000002.1"/>
</dbReference>
<evidence type="ECO:0000313" key="1">
    <source>
        <dbReference type="EMBL" id="TPD59071.1"/>
    </source>
</evidence>
<dbReference type="AlphaFoldDB" id="A0A501PGH0"/>
<proteinExistence type="predicted"/>
<keyword evidence="2" id="KW-1185">Reference proteome</keyword>
<reference evidence="2" key="1">
    <citation type="submission" date="2019-06" db="EMBL/GenBank/DDBJ databases">
        <title>The complete genome of Emcibacter congregatus ZYLT.</title>
        <authorList>
            <person name="Zhao Z."/>
        </authorList>
    </citation>
    <scope>NUCLEOTIDE SEQUENCE [LARGE SCALE GENOMIC DNA]</scope>
    <source>
        <strain evidence="2">MCCC 1A06723</strain>
    </source>
</reference>
<dbReference type="PROSITE" id="PS51318">
    <property type="entry name" value="TAT"/>
    <property type="match status" value="1"/>
</dbReference>
<comment type="caution">
    <text evidence="1">The sequence shown here is derived from an EMBL/GenBank/DDBJ whole genome shotgun (WGS) entry which is preliminary data.</text>
</comment>
<dbReference type="EMBL" id="VFIY01000015">
    <property type="protein sequence ID" value="TPD59071.1"/>
    <property type="molecule type" value="Genomic_DNA"/>
</dbReference>
<sequence length="188" mass="20448">MSINRRTFHKGAASGLLAFMIGGQTVLLSPAEARAKRIALNLLSAQEAETLSIIGEAIVPGAAEAGLSHYIDHQLSGDLEQSLLIIRYLGVLPPFDGFYRSSLAALRKSATAMFGKALSDLSAEELEQFVSVFSGQNPEGWTNAPPAPFFYFVLRSDAIDVTYGTREGFDRLDIPYLAHIEPGERSWT</sequence>
<dbReference type="InterPro" id="IPR006311">
    <property type="entry name" value="TAT_signal"/>
</dbReference>
<evidence type="ECO:0000313" key="2">
    <source>
        <dbReference type="Proteomes" id="UP000319148"/>
    </source>
</evidence>
<protein>
    <submittedName>
        <fullName evidence="1">Gluconate 2-dehydrogenase subunit 3 family protein</fullName>
    </submittedName>
</protein>
<dbReference type="InterPro" id="IPR027056">
    <property type="entry name" value="Gluconate_2DH_su3"/>
</dbReference>
<accession>A0A501PGH0</accession>